<dbReference type="SUPFAM" id="SSF53850">
    <property type="entry name" value="Periplasmic binding protein-like II"/>
    <property type="match status" value="1"/>
</dbReference>
<dbReference type="Proteomes" id="UP000239430">
    <property type="component" value="Unassembled WGS sequence"/>
</dbReference>
<dbReference type="AlphaFoldDB" id="A0A9X7J3Z5"/>
<keyword evidence="2" id="KW-0675">Receptor</keyword>
<evidence type="ECO:0000313" key="3">
    <source>
        <dbReference type="Proteomes" id="UP000239430"/>
    </source>
</evidence>
<dbReference type="InterPro" id="IPR042100">
    <property type="entry name" value="Bug_dom1"/>
</dbReference>
<dbReference type="PIRSF" id="PIRSF017082">
    <property type="entry name" value="YflP"/>
    <property type="match status" value="1"/>
</dbReference>
<dbReference type="RefSeq" id="WP_054938190.1">
    <property type="nucleotide sequence ID" value="NZ_PVXL01000040.1"/>
</dbReference>
<evidence type="ECO:0000256" key="1">
    <source>
        <dbReference type="ARBA" id="ARBA00006987"/>
    </source>
</evidence>
<reference evidence="2 3" key="1">
    <citation type="submission" date="2018-03" db="EMBL/GenBank/DDBJ databases">
        <title>Genome sequence of Moorella stamsii DSM 26217.</title>
        <authorList>
            <person name="Poehlein A."/>
            <person name="Daniel R."/>
        </authorList>
    </citation>
    <scope>NUCLEOTIDE SEQUENCE [LARGE SCALE GENOMIC DNA]</scope>
    <source>
        <strain evidence="3">DSM 26217</strain>
    </source>
</reference>
<dbReference type="PANTHER" id="PTHR42928:SF5">
    <property type="entry name" value="BLR1237 PROTEIN"/>
    <property type="match status" value="1"/>
</dbReference>
<dbReference type="EMBL" id="PVXL01000040">
    <property type="protein sequence ID" value="PRR73574.1"/>
    <property type="molecule type" value="Genomic_DNA"/>
</dbReference>
<protein>
    <submittedName>
        <fullName evidence="2">Tripartite tricarboxylate transporter family receptor</fullName>
    </submittedName>
</protein>
<dbReference type="Gene3D" id="3.40.190.150">
    <property type="entry name" value="Bordetella uptake gene, domain 1"/>
    <property type="match status" value="1"/>
</dbReference>
<comment type="similarity">
    <text evidence="1">Belongs to the UPF0065 (bug) family.</text>
</comment>
<proteinExistence type="inferred from homology"/>
<dbReference type="Gene3D" id="3.40.190.10">
    <property type="entry name" value="Periplasmic binding protein-like II"/>
    <property type="match status" value="1"/>
</dbReference>
<keyword evidence="3" id="KW-1185">Reference proteome</keyword>
<organism evidence="2 3">
    <name type="scientific">Neomoorella stamsii</name>
    <dbReference type="NCBI Taxonomy" id="1266720"/>
    <lineage>
        <taxon>Bacteria</taxon>
        <taxon>Bacillati</taxon>
        <taxon>Bacillota</taxon>
        <taxon>Clostridia</taxon>
        <taxon>Neomoorellales</taxon>
        <taxon>Neomoorellaceae</taxon>
        <taxon>Neomoorella</taxon>
    </lineage>
</organism>
<evidence type="ECO:0000313" key="2">
    <source>
        <dbReference type="EMBL" id="PRR73574.1"/>
    </source>
</evidence>
<dbReference type="Pfam" id="PF03401">
    <property type="entry name" value="TctC"/>
    <property type="match status" value="1"/>
</dbReference>
<sequence length="352" mass="37774">MLRKTLSWLLVTVMALMLLVGCGQQKPSGSSNEGRENGAGKAAESFYKDKTVTLIVPNSPGKGMDNYARMIAPYIEKYSGARITVKNIVGAGGIVGINELWKSKPDGLTIAFTSVPTILLAQLSGAEGVIFDATKLTYLARVSTEPRVFCVGGKSEFNSINDLAKAGRPIKYPSQGMDEDFFTAAVMARALGFKLNQITGYEGNADTALAVVKGEGDGHITALSDAEPMIKAGDKKPLLMFAPQRVKEYPNVPTALEVTSGESQEFMKVVTTMIEMHRSFFGPPGMDAKATAEMRAALEKALADSELLEKAKKANMPVVFMAGNVLQQKITEIAESSKKIEPILKEAIAAIK</sequence>
<dbReference type="InterPro" id="IPR005064">
    <property type="entry name" value="BUG"/>
</dbReference>
<gene>
    <name evidence="2" type="ORF">MOST_14220</name>
</gene>
<comment type="caution">
    <text evidence="2">The sequence shown here is derived from an EMBL/GenBank/DDBJ whole genome shotgun (WGS) entry which is preliminary data.</text>
</comment>
<dbReference type="PROSITE" id="PS51257">
    <property type="entry name" value="PROKAR_LIPOPROTEIN"/>
    <property type="match status" value="1"/>
</dbReference>
<dbReference type="PANTHER" id="PTHR42928">
    <property type="entry name" value="TRICARBOXYLATE-BINDING PROTEIN"/>
    <property type="match status" value="1"/>
</dbReference>
<name>A0A9X7J3Z5_9FIRM</name>
<accession>A0A9X7J3Z5</accession>
<dbReference type="CDD" id="cd07012">
    <property type="entry name" value="PBP2_Bug_TTT"/>
    <property type="match status" value="1"/>
</dbReference>